<evidence type="ECO:0000313" key="2">
    <source>
        <dbReference type="Proteomes" id="UP000504617"/>
    </source>
</evidence>
<protein>
    <submittedName>
        <fullName evidence="3">Uncharacterized protein LOC106539352</fullName>
    </submittedName>
</protein>
<dbReference type="KEGG" id="tsr:106539352"/>
<sequence length="343" mass="38991">MAEQNATDIQGESIEECTHNCFETCIKQFIECSKLPRNSSFNLNQVPCHCNFCCKEKKQTKLEFEKDNTFISLRSPHKMENISGGKLSEEIKENDFEVLGSPALLVESGEEGEKSCAKQFSKSKGFSSGKEMEELCIEEPASKQIKRSSATLKPEEECEFLIEEYLSSAPWFSISGKKQKLPKRTTSASFEGSQEAKQHNKIKKNKRELKKTVMPIPLQEINTTLCNVGERCFDGFQNASRIKQVIAVENNKSQLVMPFVTSQETRKQIHSKNNYKNSGEMHNTSYPKSKKRAKGRIPLLEADEKLSVQIQPLEITKQSLSRNKLTTLRKVQYEKQEDSGVMP</sequence>
<feature type="region of interest" description="Disordered" evidence="1">
    <location>
        <begin position="185"/>
        <end position="206"/>
    </location>
</feature>
<dbReference type="RefSeq" id="XP_013909613.1">
    <property type="nucleotide sequence ID" value="XM_014054138.1"/>
</dbReference>
<organism evidence="2 3">
    <name type="scientific">Thamnophis sirtalis</name>
    <dbReference type="NCBI Taxonomy" id="35019"/>
    <lineage>
        <taxon>Eukaryota</taxon>
        <taxon>Metazoa</taxon>
        <taxon>Chordata</taxon>
        <taxon>Craniata</taxon>
        <taxon>Vertebrata</taxon>
        <taxon>Euteleostomi</taxon>
        <taxon>Lepidosauria</taxon>
        <taxon>Squamata</taxon>
        <taxon>Bifurcata</taxon>
        <taxon>Unidentata</taxon>
        <taxon>Episquamata</taxon>
        <taxon>Toxicofera</taxon>
        <taxon>Serpentes</taxon>
        <taxon>Colubroidea</taxon>
        <taxon>Colubridae</taxon>
        <taxon>Natricinae</taxon>
        <taxon>Thamnophis</taxon>
    </lineage>
</organism>
<reference evidence="3" key="1">
    <citation type="submission" date="2025-08" db="UniProtKB">
        <authorList>
            <consortium name="RefSeq"/>
        </authorList>
    </citation>
    <scope>IDENTIFICATION</scope>
    <source>
        <tissue evidence="3">Skeletal muscle</tissue>
    </source>
</reference>
<feature type="region of interest" description="Disordered" evidence="1">
    <location>
        <begin position="265"/>
        <end position="298"/>
    </location>
</feature>
<name>A0A6I9XEW6_9SAUR</name>
<accession>A0A6I9XEW6</accession>
<keyword evidence="2" id="KW-1185">Reference proteome</keyword>
<dbReference type="Proteomes" id="UP000504617">
    <property type="component" value="Unplaced"/>
</dbReference>
<proteinExistence type="predicted"/>
<evidence type="ECO:0000313" key="3">
    <source>
        <dbReference type="RefSeq" id="XP_013909613.1"/>
    </source>
</evidence>
<dbReference type="GeneID" id="106539352"/>
<gene>
    <name evidence="3" type="primary">LOC106539352</name>
</gene>
<dbReference type="AlphaFoldDB" id="A0A6I9XEW6"/>
<feature type="compositionally biased region" description="Polar residues" evidence="1">
    <location>
        <begin position="271"/>
        <end position="287"/>
    </location>
</feature>
<evidence type="ECO:0000256" key="1">
    <source>
        <dbReference type="SAM" id="MobiDB-lite"/>
    </source>
</evidence>